<evidence type="ECO:0008006" key="3">
    <source>
        <dbReference type="Google" id="ProtNLM"/>
    </source>
</evidence>
<dbReference type="Gene3D" id="2.60.120.460">
    <property type="entry name" value="YjbQ-like"/>
    <property type="match status" value="1"/>
</dbReference>
<proteinExistence type="inferred from homology"/>
<dbReference type="EMBL" id="BARV01003661">
    <property type="protein sequence ID" value="GAI10033.1"/>
    <property type="molecule type" value="Genomic_DNA"/>
</dbReference>
<dbReference type="AlphaFoldDB" id="X1KTL7"/>
<dbReference type="InterPro" id="IPR001602">
    <property type="entry name" value="UPF0047_YjbQ-like"/>
</dbReference>
<reference evidence="2" key="1">
    <citation type="journal article" date="2014" name="Front. Microbiol.">
        <title>High frequency of phylogenetically diverse reductive dehalogenase-homologous genes in deep subseafloor sedimentary metagenomes.</title>
        <authorList>
            <person name="Kawai M."/>
            <person name="Futagami T."/>
            <person name="Toyoda A."/>
            <person name="Takaki Y."/>
            <person name="Nishi S."/>
            <person name="Hori S."/>
            <person name="Arai W."/>
            <person name="Tsubouchi T."/>
            <person name="Morono Y."/>
            <person name="Uchiyama I."/>
            <person name="Ito T."/>
            <person name="Fujiyama A."/>
            <person name="Inagaki F."/>
            <person name="Takami H."/>
        </authorList>
    </citation>
    <scope>NUCLEOTIDE SEQUENCE</scope>
    <source>
        <strain evidence="2">Expedition CK06-06</strain>
    </source>
</reference>
<organism evidence="2">
    <name type="scientific">marine sediment metagenome</name>
    <dbReference type="NCBI Taxonomy" id="412755"/>
    <lineage>
        <taxon>unclassified sequences</taxon>
        <taxon>metagenomes</taxon>
        <taxon>ecological metagenomes</taxon>
    </lineage>
</organism>
<dbReference type="PIRSF" id="PIRSF004681">
    <property type="entry name" value="UCP004681"/>
    <property type="match status" value="1"/>
</dbReference>
<protein>
    <recommendedName>
        <fullName evidence="3">Secondary thiamine-phosphate synthase enzyme</fullName>
    </recommendedName>
</protein>
<evidence type="ECO:0000256" key="1">
    <source>
        <dbReference type="ARBA" id="ARBA00005534"/>
    </source>
</evidence>
<gene>
    <name evidence="2" type="ORF">S06H3_08615</name>
</gene>
<dbReference type="InterPro" id="IPR035917">
    <property type="entry name" value="YjbQ-like_sf"/>
</dbReference>
<dbReference type="SUPFAM" id="SSF111038">
    <property type="entry name" value="YjbQ-like"/>
    <property type="match status" value="1"/>
</dbReference>
<dbReference type="PROSITE" id="PS01314">
    <property type="entry name" value="UPF0047"/>
    <property type="match status" value="1"/>
</dbReference>
<dbReference type="PANTHER" id="PTHR30615">
    <property type="entry name" value="UNCHARACTERIZED PROTEIN YJBQ-RELATED"/>
    <property type="match status" value="1"/>
</dbReference>
<dbReference type="Pfam" id="PF01894">
    <property type="entry name" value="YjbQ"/>
    <property type="match status" value="1"/>
</dbReference>
<accession>X1KTL7</accession>
<dbReference type="NCBIfam" id="TIGR00149">
    <property type="entry name" value="TIGR00149_YjbQ"/>
    <property type="match status" value="1"/>
</dbReference>
<evidence type="ECO:0000313" key="2">
    <source>
        <dbReference type="EMBL" id="GAI10033.1"/>
    </source>
</evidence>
<dbReference type="PANTHER" id="PTHR30615:SF8">
    <property type="entry name" value="UPF0047 PROTEIN C4A8.02C"/>
    <property type="match status" value="1"/>
</dbReference>
<comment type="caution">
    <text evidence="2">The sequence shown here is derived from an EMBL/GenBank/DDBJ whole genome shotgun (WGS) entry which is preliminary data.</text>
</comment>
<comment type="similarity">
    <text evidence="1">Belongs to the UPF0047 family.</text>
</comment>
<name>X1KTL7_9ZZZZ</name>
<sequence>MKIVTKDFGVSSKQRNQTIDITSKVGAIVSQAGITDGDAIIYCPHTTAAITINENADPSVTHDILLTLSELIPHHRPGYRHSEGNSDAHCKSSIVGCSEQVLIKGGKLALGTWQGIFFCEFDGPRSRKVLVQVRGQ</sequence>